<dbReference type="EC" id="2.3.2.6" evidence="4"/>
<name>A0ABW5IUN5_9FLAO</name>
<dbReference type="SUPFAM" id="SSF55729">
    <property type="entry name" value="Acyl-CoA N-acyltransferases (Nat)"/>
    <property type="match status" value="1"/>
</dbReference>
<dbReference type="Gene3D" id="3.30.70.3550">
    <property type="entry name" value="Leucyl/phenylalanyl-tRNA-protein transferase, N-terminal domain"/>
    <property type="match status" value="1"/>
</dbReference>
<comment type="similarity">
    <text evidence="4">Belongs to the L/F-transferase family.</text>
</comment>
<dbReference type="HAMAP" id="MF_00688">
    <property type="entry name" value="Leu_Phe_trans"/>
    <property type="match status" value="1"/>
</dbReference>
<evidence type="ECO:0000313" key="6">
    <source>
        <dbReference type="Proteomes" id="UP001597468"/>
    </source>
</evidence>
<sequence length="212" mass="24469">MIFLRPEDDFPPIEMTNEVGLLAFGGDLTPQRLIDAYSRGIFPWYDSTQPVLWWSPDPRMVLFPENLKVSRSMQQLLKKETFRVTYNIDFKTVIKNCAEARREGQQGTWITGEMLKAYLELHRLGYAHSVEVWDGEELVGGLYGIYLQEKRVFCGESMFTRKSNASKYGFIHLVRKLAAEGVQMIDCQIYTDHLASLGAGEIPREVFLEYLK</sequence>
<protein>
    <recommendedName>
        <fullName evidence="4">Leucyl/phenylalanyl-tRNA--protein transferase</fullName>
        <ecNumber evidence="4">2.3.2.6</ecNumber>
    </recommendedName>
    <alternativeName>
        <fullName evidence="4">L/F-transferase</fullName>
    </alternativeName>
    <alternativeName>
        <fullName evidence="4">Leucyltransferase</fullName>
    </alternativeName>
    <alternativeName>
        <fullName evidence="4">Phenyalanyltransferase</fullName>
    </alternativeName>
</protein>
<gene>
    <name evidence="4 5" type="primary">aat</name>
    <name evidence="5" type="ORF">ACFSTG_04300</name>
</gene>
<dbReference type="Proteomes" id="UP001597468">
    <property type="component" value="Unassembled WGS sequence"/>
</dbReference>
<organism evidence="5 6">
    <name type="scientific">Salinimicrobium flavum</name>
    <dbReference type="NCBI Taxonomy" id="1737065"/>
    <lineage>
        <taxon>Bacteria</taxon>
        <taxon>Pseudomonadati</taxon>
        <taxon>Bacteroidota</taxon>
        <taxon>Flavobacteriia</taxon>
        <taxon>Flavobacteriales</taxon>
        <taxon>Flavobacteriaceae</taxon>
        <taxon>Salinimicrobium</taxon>
    </lineage>
</organism>
<comment type="caution">
    <text evidence="5">The sequence shown here is derived from an EMBL/GenBank/DDBJ whole genome shotgun (WGS) entry which is preliminary data.</text>
</comment>
<dbReference type="PANTHER" id="PTHR30098">
    <property type="entry name" value="LEUCYL/PHENYLALANYL-TRNA--PROTEIN TRANSFERASE"/>
    <property type="match status" value="1"/>
</dbReference>
<dbReference type="RefSeq" id="WP_380748818.1">
    <property type="nucleotide sequence ID" value="NZ_JBHULT010000006.1"/>
</dbReference>
<dbReference type="GO" id="GO:0008914">
    <property type="term" value="F:leucyl-tRNA--protein transferase activity"/>
    <property type="evidence" value="ECO:0007669"/>
    <property type="project" value="UniProtKB-EC"/>
</dbReference>
<dbReference type="InterPro" id="IPR042203">
    <property type="entry name" value="Leu/Phe-tRNA_Trfase_C"/>
</dbReference>
<dbReference type="InterPro" id="IPR016181">
    <property type="entry name" value="Acyl_CoA_acyltransferase"/>
</dbReference>
<evidence type="ECO:0000256" key="2">
    <source>
        <dbReference type="ARBA" id="ARBA00022679"/>
    </source>
</evidence>
<dbReference type="EMBL" id="JBHULT010000006">
    <property type="protein sequence ID" value="MFD2517103.1"/>
    <property type="molecule type" value="Genomic_DNA"/>
</dbReference>
<dbReference type="InterPro" id="IPR042221">
    <property type="entry name" value="Leu/Phe-tRNA_Trfase_N"/>
</dbReference>
<reference evidence="6" key="1">
    <citation type="journal article" date="2019" name="Int. J. Syst. Evol. Microbiol.">
        <title>The Global Catalogue of Microorganisms (GCM) 10K type strain sequencing project: providing services to taxonomists for standard genome sequencing and annotation.</title>
        <authorList>
            <consortium name="The Broad Institute Genomics Platform"/>
            <consortium name="The Broad Institute Genome Sequencing Center for Infectious Disease"/>
            <person name="Wu L."/>
            <person name="Ma J."/>
        </authorList>
    </citation>
    <scope>NUCLEOTIDE SEQUENCE [LARGE SCALE GENOMIC DNA]</scope>
    <source>
        <strain evidence="6">KCTC 42585</strain>
    </source>
</reference>
<dbReference type="Pfam" id="PF03588">
    <property type="entry name" value="Leu_Phe_trans"/>
    <property type="match status" value="1"/>
</dbReference>
<keyword evidence="1 4" id="KW-0963">Cytoplasm</keyword>
<keyword evidence="2 4" id="KW-0808">Transferase</keyword>
<comment type="catalytic activity">
    <reaction evidence="4">
        <text>N-terminal L-arginyl-[protein] + L-leucyl-tRNA(Leu) = N-terminal L-leucyl-L-arginyl-[protein] + tRNA(Leu) + H(+)</text>
        <dbReference type="Rhea" id="RHEA:50416"/>
        <dbReference type="Rhea" id="RHEA-COMP:9613"/>
        <dbReference type="Rhea" id="RHEA-COMP:9622"/>
        <dbReference type="Rhea" id="RHEA-COMP:12672"/>
        <dbReference type="Rhea" id="RHEA-COMP:12673"/>
        <dbReference type="ChEBI" id="CHEBI:15378"/>
        <dbReference type="ChEBI" id="CHEBI:64719"/>
        <dbReference type="ChEBI" id="CHEBI:78442"/>
        <dbReference type="ChEBI" id="CHEBI:78494"/>
        <dbReference type="ChEBI" id="CHEBI:133044"/>
        <dbReference type="EC" id="2.3.2.6"/>
    </reaction>
</comment>
<dbReference type="PANTHER" id="PTHR30098:SF2">
    <property type="entry name" value="LEUCYL_PHENYLALANYL-TRNA--PROTEIN TRANSFERASE"/>
    <property type="match status" value="1"/>
</dbReference>
<evidence type="ECO:0000256" key="3">
    <source>
        <dbReference type="ARBA" id="ARBA00023315"/>
    </source>
</evidence>
<comment type="subcellular location">
    <subcellularLocation>
        <location evidence="4">Cytoplasm</location>
    </subcellularLocation>
</comment>
<accession>A0ABW5IUN5</accession>
<keyword evidence="6" id="KW-1185">Reference proteome</keyword>
<proteinExistence type="inferred from homology"/>
<evidence type="ECO:0000256" key="4">
    <source>
        <dbReference type="HAMAP-Rule" id="MF_00688"/>
    </source>
</evidence>
<comment type="function">
    <text evidence="4">Functions in the N-end rule pathway of protein degradation where it conjugates Leu, Phe and, less efficiently, Met from aminoacyl-tRNAs to the N-termini of proteins containing an N-terminal arginine or lysine.</text>
</comment>
<comment type="catalytic activity">
    <reaction evidence="4">
        <text>N-terminal L-lysyl-[protein] + L-leucyl-tRNA(Leu) = N-terminal L-leucyl-L-lysyl-[protein] + tRNA(Leu) + H(+)</text>
        <dbReference type="Rhea" id="RHEA:12340"/>
        <dbReference type="Rhea" id="RHEA-COMP:9613"/>
        <dbReference type="Rhea" id="RHEA-COMP:9622"/>
        <dbReference type="Rhea" id="RHEA-COMP:12670"/>
        <dbReference type="Rhea" id="RHEA-COMP:12671"/>
        <dbReference type="ChEBI" id="CHEBI:15378"/>
        <dbReference type="ChEBI" id="CHEBI:65249"/>
        <dbReference type="ChEBI" id="CHEBI:78442"/>
        <dbReference type="ChEBI" id="CHEBI:78494"/>
        <dbReference type="ChEBI" id="CHEBI:133043"/>
        <dbReference type="EC" id="2.3.2.6"/>
    </reaction>
</comment>
<dbReference type="Gene3D" id="3.40.630.70">
    <property type="entry name" value="Leucyl/phenylalanyl-tRNA-protein transferase, C-terminal domain"/>
    <property type="match status" value="1"/>
</dbReference>
<evidence type="ECO:0000313" key="5">
    <source>
        <dbReference type="EMBL" id="MFD2517103.1"/>
    </source>
</evidence>
<keyword evidence="3 4" id="KW-0012">Acyltransferase</keyword>
<evidence type="ECO:0000256" key="1">
    <source>
        <dbReference type="ARBA" id="ARBA00022490"/>
    </source>
</evidence>
<comment type="catalytic activity">
    <reaction evidence="4">
        <text>L-phenylalanyl-tRNA(Phe) + an N-terminal L-alpha-aminoacyl-[protein] = an N-terminal L-phenylalanyl-L-alpha-aminoacyl-[protein] + tRNA(Phe)</text>
        <dbReference type="Rhea" id="RHEA:43632"/>
        <dbReference type="Rhea" id="RHEA-COMP:9668"/>
        <dbReference type="Rhea" id="RHEA-COMP:9699"/>
        <dbReference type="Rhea" id="RHEA-COMP:10636"/>
        <dbReference type="Rhea" id="RHEA-COMP:10637"/>
        <dbReference type="ChEBI" id="CHEBI:78442"/>
        <dbReference type="ChEBI" id="CHEBI:78531"/>
        <dbReference type="ChEBI" id="CHEBI:78597"/>
        <dbReference type="ChEBI" id="CHEBI:83561"/>
        <dbReference type="EC" id="2.3.2.6"/>
    </reaction>
</comment>
<dbReference type="NCBIfam" id="TIGR00667">
    <property type="entry name" value="aat"/>
    <property type="match status" value="1"/>
</dbReference>
<dbReference type="InterPro" id="IPR004616">
    <property type="entry name" value="Leu/Phe-tRNA_Trfase"/>
</dbReference>